<proteinExistence type="predicted"/>
<name>A0A1S1LZ16_MYCCH</name>
<dbReference type="AlphaFoldDB" id="A0A1S1LZ16"/>
<protein>
    <submittedName>
        <fullName evidence="1">Uncharacterized protein</fullName>
    </submittedName>
</protein>
<reference evidence="1 2" key="1">
    <citation type="submission" date="2016-10" db="EMBL/GenBank/DDBJ databases">
        <title>Evaluation of Human, Veterinary and Environmental Mycobacterium chelonae Isolates by Core Genome Phylogenomic Analysis, Targeted Gene Comparison, and Anti-microbial Susceptibility Patterns: A Tale of Mistaken Identities.</title>
        <authorList>
            <person name="Fogelson S.B."/>
            <person name="Camus A.C."/>
            <person name="Lorenz W."/>
            <person name="Vasireddy R."/>
            <person name="Vasireddy S."/>
            <person name="Smith T."/>
            <person name="Brown-Elliott B.A."/>
            <person name="Wallace R.J.Jr."/>
            <person name="Hasan N.A."/>
            <person name="Reischl U."/>
            <person name="Sanchez S."/>
        </authorList>
    </citation>
    <scope>NUCLEOTIDE SEQUENCE [LARGE SCALE GENOMIC DNA]</scope>
    <source>
        <strain evidence="1 2">15518</strain>
    </source>
</reference>
<evidence type="ECO:0000313" key="1">
    <source>
        <dbReference type="EMBL" id="OHU76432.1"/>
    </source>
</evidence>
<dbReference type="Proteomes" id="UP000179441">
    <property type="component" value="Unassembled WGS sequence"/>
</dbReference>
<accession>A0A1S1LZ16</accession>
<gene>
    <name evidence="1" type="ORF">BKG84_24360</name>
</gene>
<organism evidence="1 2">
    <name type="scientific">Mycobacteroides chelonae</name>
    <name type="common">Mycobacterium chelonae</name>
    <dbReference type="NCBI Taxonomy" id="1774"/>
    <lineage>
        <taxon>Bacteria</taxon>
        <taxon>Bacillati</taxon>
        <taxon>Actinomycetota</taxon>
        <taxon>Actinomycetes</taxon>
        <taxon>Mycobacteriales</taxon>
        <taxon>Mycobacteriaceae</taxon>
        <taxon>Mycobacteroides</taxon>
    </lineage>
</organism>
<dbReference type="EMBL" id="MLIS01000003">
    <property type="protein sequence ID" value="OHU76432.1"/>
    <property type="molecule type" value="Genomic_DNA"/>
</dbReference>
<sequence length="113" mass="12308">MIDRLLFSIRRPLPCAVCVLARLQALLRAISLPWLLGSTLSWRVVDVDAAVLVQRRLIGTLVVQLRRHRGWLELATSSGRSSHPAATGASWPCRVGAHGGDCGKPATRFSVIT</sequence>
<keyword evidence="2" id="KW-1185">Reference proteome</keyword>
<comment type="caution">
    <text evidence="1">The sequence shown here is derived from an EMBL/GenBank/DDBJ whole genome shotgun (WGS) entry which is preliminary data.</text>
</comment>
<evidence type="ECO:0000313" key="2">
    <source>
        <dbReference type="Proteomes" id="UP000179441"/>
    </source>
</evidence>